<evidence type="ECO:0000256" key="2">
    <source>
        <dbReference type="ARBA" id="ARBA00005346"/>
    </source>
</evidence>
<feature type="transmembrane region" description="Helical" evidence="8">
    <location>
        <begin position="129"/>
        <end position="149"/>
    </location>
</feature>
<accession>A0A0W0YJC0</accession>
<feature type="transmembrane region" description="Helical" evidence="8">
    <location>
        <begin position="71"/>
        <end position="97"/>
    </location>
</feature>
<organism evidence="10 11">
    <name type="scientific">Legionella santicrucis</name>
    <dbReference type="NCBI Taxonomy" id="45074"/>
    <lineage>
        <taxon>Bacteria</taxon>
        <taxon>Pseudomonadati</taxon>
        <taxon>Pseudomonadota</taxon>
        <taxon>Gammaproteobacteria</taxon>
        <taxon>Legionellales</taxon>
        <taxon>Legionellaceae</taxon>
        <taxon>Legionella</taxon>
    </lineage>
</organism>
<feature type="transmembrane region" description="Helical" evidence="8">
    <location>
        <begin position="463"/>
        <end position="488"/>
    </location>
</feature>
<feature type="transmembrane region" description="Helical" evidence="8">
    <location>
        <begin position="274"/>
        <end position="297"/>
    </location>
</feature>
<feature type="transmembrane region" description="Helical" evidence="8">
    <location>
        <begin position="161"/>
        <end position="182"/>
    </location>
</feature>
<keyword evidence="11" id="KW-1185">Reference proteome</keyword>
<feature type="transmembrane region" description="Helical" evidence="8">
    <location>
        <begin position="205"/>
        <end position="229"/>
    </location>
</feature>
<evidence type="ECO:0000256" key="6">
    <source>
        <dbReference type="ARBA" id="ARBA00023136"/>
    </source>
</evidence>
<feature type="transmembrane region" description="Helical" evidence="8">
    <location>
        <begin position="304"/>
        <end position="326"/>
    </location>
</feature>
<dbReference type="PATRIC" id="fig|45074.5.peg.2874"/>
<name>A0A0W0YJC0_9GAMM</name>
<feature type="transmembrane region" description="Helical" evidence="8">
    <location>
        <begin position="529"/>
        <end position="548"/>
    </location>
</feature>
<dbReference type="InterPro" id="IPR003918">
    <property type="entry name" value="NADH_UbQ_OxRdtase"/>
</dbReference>
<evidence type="ECO:0000313" key="10">
    <source>
        <dbReference type="EMBL" id="KTD57048.1"/>
    </source>
</evidence>
<dbReference type="Proteomes" id="UP000054703">
    <property type="component" value="Unassembled WGS sequence"/>
</dbReference>
<feature type="transmembrane region" description="Helical" evidence="8">
    <location>
        <begin position="582"/>
        <end position="604"/>
    </location>
</feature>
<dbReference type="GO" id="GO:0005886">
    <property type="term" value="C:plasma membrane"/>
    <property type="evidence" value="ECO:0007669"/>
    <property type="project" value="UniProtKB-SubCell"/>
</dbReference>
<feature type="transmembrane region" description="Helical" evidence="8">
    <location>
        <begin position="332"/>
        <end position="353"/>
    </location>
</feature>
<evidence type="ECO:0000313" key="11">
    <source>
        <dbReference type="Proteomes" id="UP000054703"/>
    </source>
</evidence>
<sequence>MHNLVVLPILLPFLVAIILLVIRNNLNRKFLDSIALVTSFSVTLICILLMIRAPEVYWFGNQSPVGKMAIGISFVIDFISASLATLASFLTFTVFLYSWSYFKAVSGLYHSLMLLFLGAMIGFCFTGDLFNLFVFFELMGVAAFALTAYKNESQSSLQGALNFVITNMLGGMLILLGITFIYSKTGALNFAQIGNVLQNQALDNIIITSFVLMTIGFLIKAAIAPFHFWLADAHTVAPTPVSVLLSGIMAPLGLYGFLRVYWTMYAAPLHSLDTMVTIIFFSIGAITILIASIMCFINSSLKRMLAFSTISNSGIILIGVSTLNPLGIQGAITYILAHGFLKGSLFMCAGVLLHHFKSVDELDLQGKGKKIPFIGLLFFIGIIGLAGLPAFGVFTAKNMIETSMYSEGISRVTLLLILFESIVTTGAFARAFGRIFLGFGVRQKNAPTKKSKEEQETQSTRQITPLVMAASIILLLLAPVILNCFYFFNDSLSHAANEFQNQIWYYSLVFNKTLPIMHSVNYSGNLKNYVFELMGILIALFIGALSIFKHLIPFKLRKITYTINMPFITILKSLQSGLVGDYISWIILGTTIIGLAFLYSAYYIV</sequence>
<feature type="transmembrane region" description="Helical" evidence="8">
    <location>
        <begin position="6"/>
        <end position="22"/>
    </location>
</feature>
<keyword evidence="3" id="KW-1003">Cell membrane</keyword>
<feature type="transmembrane region" description="Helical" evidence="8">
    <location>
        <begin position="34"/>
        <end position="51"/>
    </location>
</feature>
<keyword evidence="4 7" id="KW-0812">Transmembrane</keyword>
<reference evidence="10 11" key="1">
    <citation type="submission" date="2015-11" db="EMBL/GenBank/DDBJ databases">
        <title>Genomic analysis of 38 Legionella species identifies large and diverse effector repertoires.</title>
        <authorList>
            <person name="Burstein D."/>
            <person name="Amaro F."/>
            <person name="Zusman T."/>
            <person name="Lifshitz Z."/>
            <person name="Cohen O."/>
            <person name="Gilbert J.A."/>
            <person name="Pupko T."/>
            <person name="Shuman H.A."/>
            <person name="Segal G."/>
        </authorList>
    </citation>
    <scope>NUCLEOTIDE SEQUENCE [LARGE SCALE GENOMIC DNA]</scope>
    <source>
        <strain evidence="10 11">SC-63-C7</strain>
    </source>
</reference>
<dbReference type="GO" id="GO:0042773">
    <property type="term" value="P:ATP synthesis coupled electron transport"/>
    <property type="evidence" value="ECO:0007669"/>
    <property type="project" value="InterPro"/>
</dbReference>
<protein>
    <submittedName>
        <fullName evidence="10">NADH-quinone oxidoreductase chain L</fullName>
    </submittedName>
</protein>
<dbReference type="STRING" id="45074.Lsan_2670"/>
<evidence type="ECO:0000256" key="7">
    <source>
        <dbReference type="RuleBase" id="RU000320"/>
    </source>
</evidence>
<dbReference type="PANTHER" id="PTHR42703:SF1">
    <property type="entry name" value="NA(+)_H(+) ANTIPORTER SUBUNIT D1"/>
    <property type="match status" value="1"/>
</dbReference>
<dbReference type="InterPro" id="IPR050586">
    <property type="entry name" value="CPA3_Na-H_Antiporter_D"/>
</dbReference>
<evidence type="ECO:0000256" key="4">
    <source>
        <dbReference type="ARBA" id="ARBA00022692"/>
    </source>
</evidence>
<evidence type="ECO:0000256" key="5">
    <source>
        <dbReference type="ARBA" id="ARBA00022989"/>
    </source>
</evidence>
<dbReference type="AlphaFoldDB" id="A0A0W0YJC0"/>
<dbReference type="PANTHER" id="PTHR42703">
    <property type="entry name" value="NADH DEHYDROGENASE"/>
    <property type="match status" value="1"/>
</dbReference>
<feature type="transmembrane region" description="Helical" evidence="8">
    <location>
        <begin position="414"/>
        <end position="442"/>
    </location>
</feature>
<gene>
    <name evidence="10" type="primary">nuoL_2</name>
    <name evidence="10" type="ORF">Lsan_2670</name>
</gene>
<evidence type="ECO:0000256" key="8">
    <source>
        <dbReference type="SAM" id="Phobius"/>
    </source>
</evidence>
<keyword evidence="6 8" id="KW-0472">Membrane</keyword>
<comment type="caution">
    <text evidence="10">The sequence shown here is derived from an EMBL/GenBank/DDBJ whole genome shotgun (WGS) entry which is preliminary data.</text>
</comment>
<dbReference type="InterPro" id="IPR001750">
    <property type="entry name" value="ND/Mrp_TM"/>
</dbReference>
<comment type="similarity">
    <text evidence="2">Belongs to the CPA3 antiporters (TC 2.A.63) subunit D family.</text>
</comment>
<dbReference type="OrthoDB" id="9768329at2"/>
<evidence type="ECO:0000256" key="1">
    <source>
        <dbReference type="ARBA" id="ARBA00004651"/>
    </source>
</evidence>
<feature type="transmembrane region" description="Helical" evidence="8">
    <location>
        <begin position="104"/>
        <end position="123"/>
    </location>
</feature>
<dbReference type="Pfam" id="PF00361">
    <property type="entry name" value="Proton_antipo_M"/>
    <property type="match status" value="1"/>
</dbReference>
<dbReference type="GO" id="GO:0008137">
    <property type="term" value="F:NADH dehydrogenase (ubiquinone) activity"/>
    <property type="evidence" value="ECO:0007669"/>
    <property type="project" value="InterPro"/>
</dbReference>
<dbReference type="RefSeq" id="WP_058514726.1">
    <property type="nucleotide sequence ID" value="NZ_CAAAIH010000034.1"/>
</dbReference>
<dbReference type="EMBL" id="LNYU01000078">
    <property type="protein sequence ID" value="KTD57048.1"/>
    <property type="molecule type" value="Genomic_DNA"/>
</dbReference>
<evidence type="ECO:0000256" key="3">
    <source>
        <dbReference type="ARBA" id="ARBA00022475"/>
    </source>
</evidence>
<evidence type="ECO:0000259" key="9">
    <source>
        <dbReference type="Pfam" id="PF00361"/>
    </source>
</evidence>
<dbReference type="PRINTS" id="PR01437">
    <property type="entry name" value="NUOXDRDTASE4"/>
</dbReference>
<proteinExistence type="inferred from homology"/>
<keyword evidence="5 8" id="KW-1133">Transmembrane helix</keyword>
<feature type="transmembrane region" description="Helical" evidence="8">
    <location>
        <begin position="241"/>
        <end position="262"/>
    </location>
</feature>
<feature type="domain" description="NADH:quinone oxidoreductase/Mrp antiporter transmembrane" evidence="9">
    <location>
        <begin position="127"/>
        <end position="420"/>
    </location>
</feature>
<feature type="transmembrane region" description="Helical" evidence="8">
    <location>
        <begin position="373"/>
        <end position="394"/>
    </location>
</feature>
<comment type="subcellular location">
    <subcellularLocation>
        <location evidence="1">Cell membrane</location>
        <topology evidence="1">Multi-pass membrane protein</topology>
    </subcellularLocation>
    <subcellularLocation>
        <location evidence="7">Membrane</location>
        <topology evidence="7">Multi-pass membrane protein</topology>
    </subcellularLocation>
</comment>